<dbReference type="InterPro" id="IPR006127">
    <property type="entry name" value="ZnuA-like"/>
</dbReference>
<evidence type="ECO:0000256" key="5">
    <source>
        <dbReference type="SAM" id="SignalP"/>
    </source>
</evidence>
<evidence type="ECO:0000313" key="6">
    <source>
        <dbReference type="EMBL" id="MFC4264325.1"/>
    </source>
</evidence>
<keyword evidence="4 5" id="KW-0732">Signal</keyword>
<dbReference type="Pfam" id="PF01297">
    <property type="entry name" value="ZnuA"/>
    <property type="match status" value="1"/>
</dbReference>
<dbReference type="PANTHER" id="PTHR42953">
    <property type="entry name" value="HIGH-AFFINITY ZINC UPTAKE SYSTEM PROTEIN ZNUA-RELATED"/>
    <property type="match status" value="1"/>
</dbReference>
<reference evidence="7" key="1">
    <citation type="journal article" date="2019" name="Int. J. Syst. Evol. Microbiol.">
        <title>The Global Catalogue of Microorganisms (GCM) 10K type strain sequencing project: providing services to taxonomists for standard genome sequencing and annotation.</title>
        <authorList>
            <consortium name="The Broad Institute Genomics Platform"/>
            <consortium name="The Broad Institute Genome Sequencing Center for Infectious Disease"/>
            <person name="Wu L."/>
            <person name="Ma J."/>
        </authorList>
    </citation>
    <scope>NUCLEOTIDE SEQUENCE [LARGE SCALE GENOMIC DNA]</scope>
    <source>
        <strain evidence="7">CGMCC 1.10698</strain>
    </source>
</reference>
<keyword evidence="2" id="KW-0813">Transport</keyword>
<keyword evidence="3" id="KW-0479">Metal-binding</keyword>
<feature type="chain" id="PRO_5046045368" evidence="5">
    <location>
        <begin position="22"/>
        <end position="307"/>
    </location>
</feature>
<evidence type="ECO:0000256" key="1">
    <source>
        <dbReference type="ARBA" id="ARBA00004196"/>
    </source>
</evidence>
<dbReference type="PANTHER" id="PTHR42953:SF1">
    <property type="entry name" value="METAL-BINDING PROTEIN HI_0362-RELATED"/>
    <property type="match status" value="1"/>
</dbReference>
<evidence type="ECO:0000256" key="4">
    <source>
        <dbReference type="ARBA" id="ARBA00022729"/>
    </source>
</evidence>
<dbReference type="InterPro" id="IPR050492">
    <property type="entry name" value="Bact_metal-bind_prot9"/>
</dbReference>
<protein>
    <submittedName>
        <fullName evidence="6">Metal ABC transporter solute-binding protein, Zn/Mn family</fullName>
    </submittedName>
</protein>
<dbReference type="Gene3D" id="3.40.50.1980">
    <property type="entry name" value="Nitrogenase molybdenum iron protein domain"/>
    <property type="match status" value="2"/>
</dbReference>
<keyword evidence="7" id="KW-1185">Reference proteome</keyword>
<name>A0ABV8QXD5_9MICC</name>
<sequence>MHLLRPVLPLALAVLASLALSACGAGESSAPSPDGKIAVVASTNVYGNIAQDVGGNLVDVHSVITRSDADPHSYEATAQDKLAISKAAIGIENGGGYDDFYGQLAKGTLESSKIVNVSEISGLDTGAGFNEHLWYSLPTMSALADELGKRFTALQPASAQSFATNVAAFKDGLAKVSATLAAVKTAHDGTGVAVTEPVPLYLLQAAGLVNKTPPAFSEAIENGSDVPTTVLRDTVNLMSSRSVAVLAYNEQTEGPQTVEVKQAALAAHVSVVDFRETLPANKSYLAWMSENANALDQALSTSPASGK</sequence>
<evidence type="ECO:0000256" key="3">
    <source>
        <dbReference type="ARBA" id="ARBA00022723"/>
    </source>
</evidence>
<dbReference type="RefSeq" id="WP_230067890.1">
    <property type="nucleotide sequence ID" value="NZ_BAABLL010000001.1"/>
</dbReference>
<evidence type="ECO:0000313" key="7">
    <source>
        <dbReference type="Proteomes" id="UP001595773"/>
    </source>
</evidence>
<dbReference type="SUPFAM" id="SSF53807">
    <property type="entry name" value="Helical backbone' metal receptor"/>
    <property type="match status" value="1"/>
</dbReference>
<organism evidence="6 7">
    <name type="scientific">Arthrobacter cryoconiti</name>
    <dbReference type="NCBI Taxonomy" id="748907"/>
    <lineage>
        <taxon>Bacteria</taxon>
        <taxon>Bacillati</taxon>
        <taxon>Actinomycetota</taxon>
        <taxon>Actinomycetes</taxon>
        <taxon>Micrococcales</taxon>
        <taxon>Micrococcaceae</taxon>
        <taxon>Arthrobacter</taxon>
    </lineage>
</organism>
<gene>
    <name evidence="6" type="ORF">ACFOW9_01770</name>
</gene>
<feature type="signal peptide" evidence="5">
    <location>
        <begin position="1"/>
        <end position="21"/>
    </location>
</feature>
<comment type="subcellular location">
    <subcellularLocation>
        <location evidence="1">Cell envelope</location>
    </subcellularLocation>
</comment>
<dbReference type="EMBL" id="JBHSCQ010000004">
    <property type="protein sequence ID" value="MFC4264325.1"/>
    <property type="molecule type" value="Genomic_DNA"/>
</dbReference>
<dbReference type="PROSITE" id="PS51257">
    <property type="entry name" value="PROKAR_LIPOPROTEIN"/>
    <property type="match status" value="1"/>
</dbReference>
<accession>A0ABV8QXD5</accession>
<proteinExistence type="predicted"/>
<dbReference type="Proteomes" id="UP001595773">
    <property type="component" value="Unassembled WGS sequence"/>
</dbReference>
<comment type="caution">
    <text evidence="6">The sequence shown here is derived from an EMBL/GenBank/DDBJ whole genome shotgun (WGS) entry which is preliminary data.</text>
</comment>
<evidence type="ECO:0000256" key="2">
    <source>
        <dbReference type="ARBA" id="ARBA00022448"/>
    </source>
</evidence>